<reference evidence="3 4" key="1">
    <citation type="submission" date="2013-08" db="EMBL/GenBank/DDBJ databases">
        <authorList>
            <consortium name="DOE Joint Genome Institute"/>
            <person name="Eisen J."/>
            <person name="Huntemann M."/>
            <person name="Han J."/>
            <person name="Chen A."/>
            <person name="Kyrpides N."/>
            <person name="Mavromatis K."/>
            <person name="Markowitz V."/>
            <person name="Palaniappan K."/>
            <person name="Ivanova N."/>
            <person name="Schaumberg A."/>
            <person name="Pati A."/>
            <person name="Liolios K."/>
            <person name="Nordberg H.P."/>
            <person name="Cantor M.N."/>
            <person name="Hua S.X."/>
            <person name="Woyke T."/>
        </authorList>
    </citation>
    <scope>NUCLEOTIDE SEQUENCE [LARGE SCALE GENOMIC DNA]</scope>
    <source>
        <strain evidence="3 4">DSM 2278</strain>
    </source>
</reference>
<feature type="domain" description="Archaeal Type IV pilin N-terminal" evidence="2">
    <location>
        <begin position="12"/>
        <end position="83"/>
    </location>
</feature>
<sequence>MKANRKSIDNDSAVSPVIGVMLMIVVTVILAAAVSSFAGSVQTKDDPTSAVFDVACSESDGIITIKHMGGDVIYKEDIKIMISHGIPKMTGYLSNENLTFYPAEQENRGDGMDKIALQPGQTATYKFDFDTNSDGEKVPVLGQQWIYVGETFEIAIIDVNTENTVFSTNIVMEP</sequence>
<dbReference type="RefSeq" id="WP_023844076.1">
    <property type="nucleotide sequence ID" value="NZ_AZAJ01000001.1"/>
</dbReference>
<keyword evidence="1" id="KW-0472">Membrane</keyword>
<keyword evidence="3" id="KW-0969">Cilium</keyword>
<keyword evidence="3" id="KW-0282">Flagellum</keyword>
<feature type="transmembrane region" description="Helical" evidence="1">
    <location>
        <begin position="12"/>
        <end position="34"/>
    </location>
</feature>
<dbReference type="InterPro" id="IPR012859">
    <property type="entry name" value="Pilin_N_archaeal"/>
</dbReference>
<dbReference type="InterPro" id="IPR013373">
    <property type="entry name" value="Flagellin/pilin_N_arc"/>
</dbReference>
<proteinExistence type="predicted"/>
<organism evidence="3 4">
    <name type="scientific">Methanolobus tindarius DSM 2278</name>
    <dbReference type="NCBI Taxonomy" id="1090322"/>
    <lineage>
        <taxon>Archaea</taxon>
        <taxon>Methanobacteriati</taxon>
        <taxon>Methanobacteriota</taxon>
        <taxon>Stenosarchaea group</taxon>
        <taxon>Methanomicrobia</taxon>
        <taxon>Methanosarcinales</taxon>
        <taxon>Methanosarcinaceae</taxon>
        <taxon>Methanolobus</taxon>
    </lineage>
</organism>
<evidence type="ECO:0000313" key="4">
    <source>
        <dbReference type="Proteomes" id="UP000019483"/>
    </source>
</evidence>
<keyword evidence="4" id="KW-1185">Reference proteome</keyword>
<comment type="caution">
    <text evidence="3">The sequence shown here is derived from an EMBL/GenBank/DDBJ whole genome shotgun (WGS) entry which is preliminary data.</text>
</comment>
<dbReference type="PANTHER" id="PTHR38138">
    <property type="entry name" value="VNG6441H"/>
    <property type="match status" value="1"/>
</dbReference>
<dbReference type="OrthoDB" id="125222at2157"/>
<dbReference type="EMBL" id="AZAJ01000001">
    <property type="protein sequence ID" value="ETA66940.1"/>
    <property type="molecule type" value="Genomic_DNA"/>
</dbReference>
<dbReference type="AlphaFoldDB" id="W9DPB4"/>
<dbReference type="PANTHER" id="PTHR38138:SF1">
    <property type="entry name" value="ARCHAEAL TYPE IV PILIN N-TERMINAL DOMAIN-CONTAINING PROTEIN"/>
    <property type="match status" value="1"/>
</dbReference>
<evidence type="ECO:0000256" key="1">
    <source>
        <dbReference type="SAM" id="Phobius"/>
    </source>
</evidence>
<keyword evidence="3" id="KW-0966">Cell projection</keyword>
<protein>
    <submittedName>
        <fullName evidence="3">Archaeal flagellin-like protein</fullName>
    </submittedName>
</protein>
<keyword evidence="1" id="KW-0812">Transmembrane</keyword>
<gene>
    <name evidence="3" type="ORF">MettiDRAFT_0343</name>
</gene>
<dbReference type="Pfam" id="PF07790">
    <property type="entry name" value="Pilin_N"/>
    <property type="match status" value="1"/>
</dbReference>
<keyword evidence="1" id="KW-1133">Transmembrane helix</keyword>
<evidence type="ECO:0000259" key="2">
    <source>
        <dbReference type="Pfam" id="PF07790"/>
    </source>
</evidence>
<evidence type="ECO:0000313" key="3">
    <source>
        <dbReference type="EMBL" id="ETA66940.1"/>
    </source>
</evidence>
<name>W9DPB4_METTI</name>
<dbReference type="Proteomes" id="UP000019483">
    <property type="component" value="Unassembled WGS sequence"/>
</dbReference>
<accession>W9DPB4</accession>
<dbReference type="STRING" id="1090322.MettiDRAFT_0343"/>
<dbReference type="NCBIfam" id="TIGR02537">
    <property type="entry name" value="arch_flag_Nterm"/>
    <property type="match status" value="1"/>
</dbReference>